<evidence type="ECO:0000313" key="11">
    <source>
        <dbReference type="EMBL" id="KNC85241.1"/>
    </source>
</evidence>
<dbReference type="STRING" id="667725.A0A0L0G8N2"/>
<protein>
    <submittedName>
        <fullName evidence="11">Uncharacterized protein</fullName>
    </submittedName>
</protein>
<feature type="region of interest" description="Disordered" evidence="7">
    <location>
        <begin position="139"/>
        <end position="161"/>
    </location>
</feature>
<evidence type="ECO:0000256" key="2">
    <source>
        <dbReference type="ARBA" id="ARBA00004496"/>
    </source>
</evidence>
<gene>
    <name evidence="11" type="ORF">SARC_02576</name>
</gene>
<evidence type="ECO:0000256" key="4">
    <source>
        <dbReference type="ARBA" id="ARBA00022490"/>
    </source>
</evidence>
<keyword evidence="5" id="KW-0539">Nucleus</keyword>
<feature type="domain" description="Cyclin-D1-binding protein 1-like N-terminal" evidence="9">
    <location>
        <begin position="1"/>
        <end position="129"/>
    </location>
</feature>
<dbReference type="Gene3D" id="1.20.1410.10">
    <property type="entry name" value="I/LWEQ domain"/>
    <property type="match status" value="1"/>
</dbReference>
<dbReference type="GO" id="GO:0005634">
    <property type="term" value="C:nucleus"/>
    <property type="evidence" value="ECO:0007669"/>
    <property type="project" value="UniProtKB-SubCell"/>
</dbReference>
<dbReference type="Proteomes" id="UP000054560">
    <property type="component" value="Unassembled WGS sequence"/>
</dbReference>
<reference evidence="11 12" key="1">
    <citation type="submission" date="2011-02" db="EMBL/GenBank/DDBJ databases">
        <title>The Genome Sequence of Sphaeroforma arctica JP610.</title>
        <authorList>
            <consortium name="The Broad Institute Genome Sequencing Platform"/>
            <person name="Russ C."/>
            <person name="Cuomo C."/>
            <person name="Young S.K."/>
            <person name="Zeng Q."/>
            <person name="Gargeya S."/>
            <person name="Alvarado L."/>
            <person name="Berlin A."/>
            <person name="Chapman S.B."/>
            <person name="Chen Z."/>
            <person name="Freedman E."/>
            <person name="Gellesch M."/>
            <person name="Goldberg J."/>
            <person name="Griggs A."/>
            <person name="Gujja S."/>
            <person name="Heilman E."/>
            <person name="Heiman D."/>
            <person name="Howarth C."/>
            <person name="Mehta T."/>
            <person name="Neiman D."/>
            <person name="Pearson M."/>
            <person name="Roberts A."/>
            <person name="Saif S."/>
            <person name="Shea T."/>
            <person name="Shenoy N."/>
            <person name="Sisk P."/>
            <person name="Stolte C."/>
            <person name="Sykes S."/>
            <person name="White J."/>
            <person name="Yandava C."/>
            <person name="Burger G."/>
            <person name="Gray M.W."/>
            <person name="Holland P.W.H."/>
            <person name="King N."/>
            <person name="Lang F.B.F."/>
            <person name="Roger A.J."/>
            <person name="Ruiz-Trillo I."/>
            <person name="Haas B."/>
            <person name="Nusbaum C."/>
            <person name="Birren B."/>
        </authorList>
    </citation>
    <scope>NUCLEOTIDE SEQUENCE [LARGE SCALE GENOMIC DNA]</scope>
    <source>
        <strain evidence="11 12">JP610</strain>
    </source>
</reference>
<evidence type="ECO:0000256" key="7">
    <source>
        <dbReference type="SAM" id="MobiDB-lite"/>
    </source>
</evidence>
<keyword evidence="6" id="KW-0131">Cell cycle</keyword>
<name>A0A0L0G8N2_9EUKA</name>
<feature type="domain" description="Cyclin-D1-binding protein 1-like C-terminal" evidence="10">
    <location>
        <begin position="158"/>
        <end position="259"/>
    </location>
</feature>
<dbReference type="InterPro" id="IPR049318">
    <property type="entry name" value="GCIP_C"/>
</dbReference>
<dbReference type="PANTHER" id="PTHR15492">
    <property type="entry name" value="CYCLIN D1-BINDING PROTEIN 1"/>
    <property type="match status" value="1"/>
</dbReference>
<feature type="signal peptide" evidence="8">
    <location>
        <begin position="1"/>
        <end position="36"/>
    </location>
</feature>
<keyword evidence="4" id="KW-0963">Cytoplasm</keyword>
<feature type="non-terminal residue" evidence="11">
    <location>
        <position position="1"/>
    </location>
</feature>
<dbReference type="PANTHER" id="PTHR15492:SF1">
    <property type="entry name" value="CYCLIN-D1-BINDING PROTEIN 1"/>
    <property type="match status" value="1"/>
</dbReference>
<comment type="similarity">
    <text evidence="3">Belongs to the CCNDBP1 family.</text>
</comment>
<evidence type="ECO:0000256" key="8">
    <source>
        <dbReference type="SAM" id="SignalP"/>
    </source>
</evidence>
<evidence type="ECO:0000313" key="12">
    <source>
        <dbReference type="Proteomes" id="UP000054560"/>
    </source>
</evidence>
<proteinExistence type="inferred from homology"/>
<evidence type="ECO:0000259" key="10">
    <source>
        <dbReference type="Pfam" id="PF20936"/>
    </source>
</evidence>
<accession>A0A0L0G8N2</accession>
<comment type="subcellular location">
    <subcellularLocation>
        <location evidence="2">Cytoplasm</location>
    </subcellularLocation>
    <subcellularLocation>
        <location evidence="1">Nucleus</location>
    </subcellularLocation>
</comment>
<evidence type="ECO:0000256" key="6">
    <source>
        <dbReference type="ARBA" id="ARBA00023306"/>
    </source>
</evidence>
<feature type="chain" id="PRO_5005539268" evidence="8">
    <location>
        <begin position="37"/>
        <end position="300"/>
    </location>
</feature>
<organism evidence="11 12">
    <name type="scientific">Sphaeroforma arctica JP610</name>
    <dbReference type="NCBI Taxonomy" id="667725"/>
    <lineage>
        <taxon>Eukaryota</taxon>
        <taxon>Ichthyosporea</taxon>
        <taxon>Ichthyophonida</taxon>
        <taxon>Sphaeroforma</taxon>
    </lineage>
</organism>
<dbReference type="RefSeq" id="XP_014159143.1">
    <property type="nucleotide sequence ID" value="XM_014303668.1"/>
</dbReference>
<dbReference type="InterPro" id="IPR049317">
    <property type="entry name" value="GCIP-like_N"/>
</dbReference>
<evidence type="ECO:0000256" key="3">
    <source>
        <dbReference type="ARBA" id="ARBA00008940"/>
    </source>
</evidence>
<dbReference type="AlphaFoldDB" id="A0A0L0G8N2"/>
<evidence type="ECO:0000256" key="1">
    <source>
        <dbReference type="ARBA" id="ARBA00004123"/>
    </source>
</evidence>
<dbReference type="EMBL" id="KQ241713">
    <property type="protein sequence ID" value="KNC85241.1"/>
    <property type="molecule type" value="Genomic_DNA"/>
</dbReference>
<sequence>LGVIFTSGGRPRVSDIQTMAGLFIKALLCLMECTYAQQTQSVSVLCKDTLAHVKRSTNNILNSGVSFFQTLRDVCKAGDSEQIPPQATAIVWSACDEALETFPARNSDAVCAMLRVIDELLQDAVEELNGEYTQAKEEASQAFDEGCNPSSTNASDADSDDEYDVQDDIWSAVELDTASATLGLCKATDKAVKTVRDRFVIYCENVGFEGVMYLDAISNVSQGLSELVDDLVICMYPPQVPATLLENAAHLEDQVQRLLTLAQKEVDGVSLDVSKKGVQACDIVSKALTYNLENIRKTNV</sequence>
<dbReference type="OrthoDB" id="41588at2759"/>
<dbReference type="GO" id="GO:0005737">
    <property type="term" value="C:cytoplasm"/>
    <property type="evidence" value="ECO:0007669"/>
    <property type="project" value="UniProtKB-SubCell"/>
</dbReference>
<dbReference type="GeneID" id="25903080"/>
<evidence type="ECO:0000259" key="9">
    <source>
        <dbReference type="Pfam" id="PF13324"/>
    </source>
</evidence>
<dbReference type="Pfam" id="PF20936">
    <property type="entry name" value="GCIP_C"/>
    <property type="match status" value="1"/>
</dbReference>
<keyword evidence="12" id="KW-1185">Reference proteome</keyword>
<evidence type="ECO:0000256" key="5">
    <source>
        <dbReference type="ARBA" id="ARBA00023242"/>
    </source>
</evidence>
<dbReference type="eggNOG" id="ENOG502SGCW">
    <property type="taxonomic scope" value="Eukaryota"/>
</dbReference>
<dbReference type="InterPro" id="IPR026907">
    <property type="entry name" value="GCIP-like"/>
</dbReference>
<keyword evidence="8" id="KW-0732">Signal</keyword>
<dbReference type="Pfam" id="PF13324">
    <property type="entry name" value="GCIP_N"/>
    <property type="match status" value="1"/>
</dbReference>